<dbReference type="EMBL" id="CP120682">
    <property type="protein sequence ID" value="WKN36981.1"/>
    <property type="molecule type" value="Genomic_DNA"/>
</dbReference>
<feature type="domain" description="N-acetyltransferase" evidence="1">
    <location>
        <begin position="112"/>
        <end position="244"/>
    </location>
</feature>
<dbReference type="SUPFAM" id="SSF55729">
    <property type="entry name" value="Acyl-CoA N-acyltransferases (Nat)"/>
    <property type="match status" value="1"/>
</dbReference>
<dbReference type="EC" id="2.3.1.-" evidence="2"/>
<organism evidence="2">
    <name type="scientific">Roseihalotalea indica</name>
    <dbReference type="NCBI Taxonomy" id="2867963"/>
    <lineage>
        <taxon>Bacteria</taxon>
        <taxon>Pseudomonadati</taxon>
        <taxon>Bacteroidota</taxon>
        <taxon>Cytophagia</taxon>
        <taxon>Cytophagales</taxon>
        <taxon>Catalimonadaceae</taxon>
        <taxon>Roseihalotalea</taxon>
    </lineage>
</organism>
<dbReference type="PROSITE" id="PS51186">
    <property type="entry name" value="GNAT"/>
    <property type="match status" value="1"/>
</dbReference>
<dbReference type="GO" id="GO:0016747">
    <property type="term" value="F:acyltransferase activity, transferring groups other than amino-acyl groups"/>
    <property type="evidence" value="ECO:0007669"/>
    <property type="project" value="InterPro"/>
</dbReference>
<name>A0AA49GNC7_9BACT</name>
<dbReference type="AlphaFoldDB" id="A0AA49GNC7"/>
<keyword evidence="2" id="KW-0808">Transferase</keyword>
<keyword evidence="2" id="KW-0012">Acyltransferase</keyword>
<dbReference type="Gene3D" id="3.40.630.30">
    <property type="match status" value="1"/>
</dbReference>
<proteinExistence type="predicted"/>
<sequence length="244" mass="28237">MTRFPLINAVLEGGQEGEIYSFDSFEGRFIIHKAGFSYLDLKTKPSYEDILSFFNDTKQLPVYFHIYNPTDQFVHCIKKDKRFNYKYRERIQLEYDLDFEASDGKPDLNHRFRLEPINYSNFECLTSLNLNIAQHFWKSKHDFLENGFGSVVLSSEDVGVAICYSSCIAGGYTEIDIATHENFRGKGYAKITGNAFIKQAQRNGVKPNWDCFKDNHASLRTAIKLGFKPVNEYYFLSIYAKARA</sequence>
<dbReference type="InterPro" id="IPR027365">
    <property type="entry name" value="GNAT_acetyltra_YdfB-like"/>
</dbReference>
<dbReference type="CDD" id="cd04301">
    <property type="entry name" value="NAT_SF"/>
    <property type="match status" value="1"/>
</dbReference>
<dbReference type="InterPro" id="IPR016181">
    <property type="entry name" value="Acyl_CoA_acyltransferase"/>
</dbReference>
<evidence type="ECO:0000259" key="1">
    <source>
        <dbReference type="PROSITE" id="PS51186"/>
    </source>
</evidence>
<dbReference type="Pfam" id="PF12746">
    <property type="entry name" value="GNAT_acetyltran"/>
    <property type="match status" value="1"/>
</dbReference>
<reference evidence="2" key="2">
    <citation type="journal article" date="2024" name="Antonie Van Leeuwenhoek">
        <title>Roseihalotalea indica gen. nov., sp. nov., a halophilic Bacteroidetes from mesopelagic Southwest Indian Ocean with higher carbohydrate metabolic potential.</title>
        <authorList>
            <person name="Chen B."/>
            <person name="Zhang M."/>
            <person name="Lin D."/>
            <person name="Ye J."/>
            <person name="Tang K."/>
        </authorList>
    </citation>
    <scope>NUCLEOTIDE SEQUENCE</scope>
    <source>
        <strain evidence="2">TK19036</strain>
    </source>
</reference>
<protein>
    <submittedName>
        <fullName evidence="2">GNAT family N-acetyltransferase</fullName>
        <ecNumber evidence="2">2.3.1.-</ecNumber>
    </submittedName>
</protein>
<dbReference type="InterPro" id="IPR000182">
    <property type="entry name" value="GNAT_dom"/>
</dbReference>
<reference evidence="2" key="1">
    <citation type="journal article" date="2023" name="Comput. Struct. Biotechnol. J.">
        <title>Discovery of a novel marine Bacteroidetes with a rich repertoire of carbohydrate-active enzymes.</title>
        <authorList>
            <person name="Chen B."/>
            <person name="Liu G."/>
            <person name="Chen Q."/>
            <person name="Wang H."/>
            <person name="Liu L."/>
            <person name="Tang K."/>
        </authorList>
    </citation>
    <scope>NUCLEOTIDE SEQUENCE</scope>
    <source>
        <strain evidence="2">TK19036</strain>
    </source>
</reference>
<evidence type="ECO:0000313" key="2">
    <source>
        <dbReference type="EMBL" id="WKN36981.1"/>
    </source>
</evidence>
<accession>A0AA49GNC7</accession>
<gene>
    <name evidence="2" type="ORF">K4G66_31940</name>
</gene>
<dbReference type="PANTHER" id="PTHR31143">
    <property type="match status" value="1"/>
</dbReference>
<dbReference type="PANTHER" id="PTHR31143:SF2">
    <property type="entry name" value="FR47-LIKE DOMAIN-CONTAINING PROTEIN-RELATED"/>
    <property type="match status" value="1"/>
</dbReference>